<gene>
    <name evidence="1" type="ORF">RPERSI_LOCUS36693</name>
</gene>
<evidence type="ECO:0000313" key="2">
    <source>
        <dbReference type="Proteomes" id="UP000789920"/>
    </source>
</evidence>
<accession>A0ACA9SZS6</accession>
<protein>
    <submittedName>
        <fullName evidence="1">29323_t:CDS:1</fullName>
    </submittedName>
</protein>
<feature type="non-terminal residue" evidence="1">
    <location>
        <position position="1"/>
    </location>
</feature>
<keyword evidence="2" id="KW-1185">Reference proteome</keyword>
<proteinExistence type="predicted"/>
<reference evidence="1" key="1">
    <citation type="submission" date="2021-06" db="EMBL/GenBank/DDBJ databases">
        <authorList>
            <person name="Kallberg Y."/>
            <person name="Tangrot J."/>
            <person name="Rosling A."/>
        </authorList>
    </citation>
    <scope>NUCLEOTIDE SEQUENCE</scope>
    <source>
        <strain evidence="1">MA461A</strain>
    </source>
</reference>
<evidence type="ECO:0000313" key="1">
    <source>
        <dbReference type="EMBL" id="CAG8851700.1"/>
    </source>
</evidence>
<name>A0ACA9SZS6_9GLOM</name>
<dbReference type="Proteomes" id="UP000789920">
    <property type="component" value="Unassembled WGS sequence"/>
</dbReference>
<organism evidence="1 2">
    <name type="scientific">Racocetra persica</name>
    <dbReference type="NCBI Taxonomy" id="160502"/>
    <lineage>
        <taxon>Eukaryota</taxon>
        <taxon>Fungi</taxon>
        <taxon>Fungi incertae sedis</taxon>
        <taxon>Mucoromycota</taxon>
        <taxon>Glomeromycotina</taxon>
        <taxon>Glomeromycetes</taxon>
        <taxon>Diversisporales</taxon>
        <taxon>Gigasporaceae</taxon>
        <taxon>Racocetra</taxon>
    </lineage>
</organism>
<comment type="caution">
    <text evidence="1">The sequence shown here is derived from an EMBL/GenBank/DDBJ whole genome shotgun (WGS) entry which is preliminary data.</text>
</comment>
<sequence>CGIAVIEITKRIMEKYKGSLEGINLGVFDFPQARISWQKKYLTSQNSSNKQNSASETVIFTLEKCQD</sequence>
<dbReference type="EMBL" id="CAJVQC010177616">
    <property type="protein sequence ID" value="CAG8851700.1"/>
    <property type="molecule type" value="Genomic_DNA"/>
</dbReference>